<evidence type="ECO:0000256" key="2">
    <source>
        <dbReference type="ARBA" id="ARBA00010333"/>
    </source>
</evidence>
<keyword evidence="3 5" id="KW-0732">Signal</keyword>
<dbReference type="AlphaFoldDB" id="A0A2W5K7F1"/>
<comment type="subcellular location">
    <subcellularLocation>
        <location evidence="1">Cell envelope</location>
    </subcellularLocation>
</comment>
<dbReference type="GO" id="GO:0030313">
    <property type="term" value="C:cell envelope"/>
    <property type="evidence" value="ECO:0007669"/>
    <property type="project" value="UniProtKB-SubCell"/>
</dbReference>
<evidence type="ECO:0000256" key="5">
    <source>
        <dbReference type="SAM" id="SignalP"/>
    </source>
</evidence>
<organism evidence="7 8">
    <name type="scientific">Ancylobacter novellus</name>
    <name type="common">Thiobacillus novellus</name>
    <dbReference type="NCBI Taxonomy" id="921"/>
    <lineage>
        <taxon>Bacteria</taxon>
        <taxon>Pseudomonadati</taxon>
        <taxon>Pseudomonadota</taxon>
        <taxon>Alphaproteobacteria</taxon>
        <taxon>Hyphomicrobiales</taxon>
        <taxon>Xanthobacteraceae</taxon>
        <taxon>Ancylobacter</taxon>
    </lineage>
</organism>
<dbReference type="PROSITE" id="PS01039">
    <property type="entry name" value="SBP_BACTERIAL_3"/>
    <property type="match status" value="1"/>
</dbReference>
<evidence type="ECO:0000313" key="8">
    <source>
        <dbReference type="Proteomes" id="UP000249577"/>
    </source>
</evidence>
<evidence type="ECO:0000256" key="1">
    <source>
        <dbReference type="ARBA" id="ARBA00004196"/>
    </source>
</evidence>
<feature type="chain" id="PRO_5015910900" evidence="5">
    <location>
        <begin position="26"/>
        <end position="285"/>
    </location>
</feature>
<dbReference type="InterPro" id="IPR018313">
    <property type="entry name" value="SBP_3_CS"/>
</dbReference>
<dbReference type="Proteomes" id="UP000249577">
    <property type="component" value="Unassembled WGS sequence"/>
</dbReference>
<protein>
    <submittedName>
        <fullName evidence="7">Amino acid ABC transporter substrate-binding protein</fullName>
    </submittedName>
</protein>
<comment type="similarity">
    <text evidence="2 4">Belongs to the bacterial solute-binding protein 3 family.</text>
</comment>
<dbReference type="PROSITE" id="PS51318">
    <property type="entry name" value="TAT"/>
    <property type="match status" value="1"/>
</dbReference>
<proteinExistence type="inferred from homology"/>
<feature type="signal peptide" evidence="5">
    <location>
        <begin position="1"/>
        <end position="25"/>
    </location>
</feature>
<evidence type="ECO:0000313" key="7">
    <source>
        <dbReference type="EMBL" id="PZQ11889.1"/>
    </source>
</evidence>
<dbReference type="PANTHER" id="PTHR35936">
    <property type="entry name" value="MEMBRANE-BOUND LYTIC MUREIN TRANSGLYCOSYLASE F"/>
    <property type="match status" value="1"/>
</dbReference>
<evidence type="ECO:0000256" key="3">
    <source>
        <dbReference type="ARBA" id="ARBA00022729"/>
    </source>
</evidence>
<accession>A0A2W5K7F1</accession>
<reference evidence="7 8" key="1">
    <citation type="submission" date="2017-08" db="EMBL/GenBank/DDBJ databases">
        <title>Infants hospitalized years apart are colonized by the same room-sourced microbial strains.</title>
        <authorList>
            <person name="Brooks B."/>
            <person name="Olm M.R."/>
            <person name="Firek B.A."/>
            <person name="Baker R."/>
            <person name="Thomas B.C."/>
            <person name="Morowitz M.J."/>
            <person name="Banfield J.F."/>
        </authorList>
    </citation>
    <scope>NUCLEOTIDE SEQUENCE [LARGE SCALE GENOMIC DNA]</scope>
    <source>
        <strain evidence="7">S2_005_003_R2_43</strain>
    </source>
</reference>
<dbReference type="SMART" id="SM00062">
    <property type="entry name" value="PBPb"/>
    <property type="match status" value="1"/>
</dbReference>
<feature type="domain" description="Solute-binding protein family 3/N-terminal" evidence="6">
    <location>
        <begin position="36"/>
        <end position="275"/>
    </location>
</feature>
<evidence type="ECO:0000259" key="6">
    <source>
        <dbReference type="SMART" id="SM00062"/>
    </source>
</evidence>
<dbReference type="Pfam" id="PF00497">
    <property type="entry name" value="SBP_bac_3"/>
    <property type="match status" value="1"/>
</dbReference>
<comment type="caution">
    <text evidence="7">The sequence shown here is derived from an EMBL/GenBank/DDBJ whole genome shotgun (WGS) entry which is preliminary data.</text>
</comment>
<sequence>MRAGATRRDLLALLGAAALAGAASARPLDDVVQSGVLRVALYRENAPFSDNSDKGPVGIDVDLAKRIAAEIGVKAEIRIVEASENVDGDFRLNLWRGDLAGTGLADLMLSVPADKKLEIRNEQVFFTPPYARQQLSIAYRKGTVEGGFQDLQDIEGRTIALEGTSPADALIALANGGVFRDSAKHFRTFDEAAEDFVAGRSDFLGGSRSAIENAVWKAMAVDVEIKDLAGTGLIRPQWELCGAVRSDSRDLGYRVGEAIAALAGRGETKAIFAAHGASFAPPSGY</sequence>
<dbReference type="EMBL" id="QFPN01000010">
    <property type="protein sequence ID" value="PZQ11889.1"/>
    <property type="molecule type" value="Genomic_DNA"/>
</dbReference>
<evidence type="ECO:0000256" key="4">
    <source>
        <dbReference type="RuleBase" id="RU003744"/>
    </source>
</evidence>
<name>A0A2W5K7F1_ANCNO</name>
<dbReference type="InterPro" id="IPR001638">
    <property type="entry name" value="Solute-binding_3/MltF_N"/>
</dbReference>
<dbReference type="Gene3D" id="3.40.190.10">
    <property type="entry name" value="Periplasmic binding protein-like II"/>
    <property type="match status" value="2"/>
</dbReference>
<dbReference type="InterPro" id="IPR006311">
    <property type="entry name" value="TAT_signal"/>
</dbReference>
<dbReference type="SUPFAM" id="SSF53850">
    <property type="entry name" value="Periplasmic binding protein-like II"/>
    <property type="match status" value="1"/>
</dbReference>
<gene>
    <name evidence="7" type="ORF">DI565_17045</name>
</gene>